<feature type="domain" description="HAMP" evidence="17">
    <location>
        <begin position="205"/>
        <end position="257"/>
    </location>
</feature>
<dbReference type="KEGG" id="ocm:CBP12_09135"/>
<dbReference type="SMART" id="SM00304">
    <property type="entry name" value="HAMP"/>
    <property type="match status" value="1"/>
</dbReference>
<dbReference type="OrthoDB" id="9804645at2"/>
<evidence type="ECO:0000256" key="12">
    <source>
        <dbReference type="ARBA" id="ARBA00022989"/>
    </source>
</evidence>
<dbReference type="Gene3D" id="3.30.565.10">
    <property type="entry name" value="Histidine kinase-like ATPase, C-terminal domain"/>
    <property type="match status" value="1"/>
</dbReference>
<keyword evidence="5" id="KW-0997">Cell inner membrane</keyword>
<dbReference type="EC" id="2.7.13.3" evidence="3"/>
<dbReference type="PROSITE" id="PS50885">
    <property type="entry name" value="HAMP"/>
    <property type="match status" value="1"/>
</dbReference>
<keyword evidence="7" id="KW-0808">Transferase</keyword>
<evidence type="ECO:0000256" key="1">
    <source>
        <dbReference type="ARBA" id="ARBA00000085"/>
    </source>
</evidence>
<proteinExistence type="predicted"/>
<comment type="subcellular location">
    <subcellularLocation>
        <location evidence="2">Cell inner membrane</location>
        <topology evidence="2">Multi-pass membrane protein</topology>
    </subcellularLocation>
</comment>
<keyword evidence="14 15" id="KW-0472">Membrane</keyword>
<keyword evidence="6" id="KW-0597">Phosphoprotein</keyword>
<evidence type="ECO:0000313" key="19">
    <source>
        <dbReference type="Proteomes" id="UP000243793"/>
    </source>
</evidence>
<comment type="catalytic activity">
    <reaction evidence="1">
        <text>ATP + protein L-histidine = ADP + protein N-phospho-L-histidine.</text>
        <dbReference type="EC" id="2.7.13.3"/>
    </reaction>
</comment>
<evidence type="ECO:0000256" key="13">
    <source>
        <dbReference type="ARBA" id="ARBA00023012"/>
    </source>
</evidence>
<dbReference type="CDD" id="cd00082">
    <property type="entry name" value="HisKA"/>
    <property type="match status" value="1"/>
</dbReference>
<dbReference type="InterPro" id="IPR036097">
    <property type="entry name" value="HisK_dim/P_sf"/>
</dbReference>
<name>A0A1Y0CY95_9GAMM</name>
<dbReference type="SUPFAM" id="SSF158472">
    <property type="entry name" value="HAMP domain-like"/>
    <property type="match status" value="1"/>
</dbReference>
<feature type="domain" description="Histidine kinase" evidence="16">
    <location>
        <begin position="265"/>
        <end position="462"/>
    </location>
</feature>
<dbReference type="Pfam" id="PF00672">
    <property type="entry name" value="HAMP"/>
    <property type="match status" value="1"/>
</dbReference>
<dbReference type="Proteomes" id="UP000243793">
    <property type="component" value="Chromosome"/>
</dbReference>
<keyword evidence="11" id="KW-0067">ATP-binding</keyword>
<evidence type="ECO:0000259" key="16">
    <source>
        <dbReference type="PROSITE" id="PS50109"/>
    </source>
</evidence>
<dbReference type="EMBL" id="CP021376">
    <property type="protein sequence ID" value="ART80290.1"/>
    <property type="molecule type" value="Genomic_DNA"/>
</dbReference>
<evidence type="ECO:0000256" key="9">
    <source>
        <dbReference type="ARBA" id="ARBA00022741"/>
    </source>
</evidence>
<dbReference type="PANTHER" id="PTHR44936">
    <property type="entry name" value="SENSOR PROTEIN CREC"/>
    <property type="match status" value="1"/>
</dbReference>
<gene>
    <name evidence="18" type="ORF">CBP12_09135</name>
</gene>
<evidence type="ECO:0000256" key="15">
    <source>
        <dbReference type="SAM" id="Phobius"/>
    </source>
</evidence>
<protein>
    <recommendedName>
        <fullName evidence="3">histidine kinase</fullName>
        <ecNumber evidence="3">2.7.13.3</ecNumber>
    </recommendedName>
</protein>
<dbReference type="InterPro" id="IPR004358">
    <property type="entry name" value="Sig_transdc_His_kin-like_C"/>
</dbReference>
<evidence type="ECO:0000256" key="7">
    <source>
        <dbReference type="ARBA" id="ARBA00022679"/>
    </source>
</evidence>
<keyword evidence="4" id="KW-1003">Cell membrane</keyword>
<dbReference type="CDD" id="cd06225">
    <property type="entry name" value="HAMP"/>
    <property type="match status" value="1"/>
</dbReference>
<keyword evidence="12 15" id="KW-1133">Transmembrane helix</keyword>
<dbReference type="SUPFAM" id="SSF55874">
    <property type="entry name" value="ATPase domain of HSP90 chaperone/DNA topoisomerase II/histidine kinase"/>
    <property type="match status" value="1"/>
</dbReference>
<keyword evidence="19" id="KW-1185">Reference proteome</keyword>
<dbReference type="Pfam" id="PF02518">
    <property type="entry name" value="HATPase_c"/>
    <property type="match status" value="1"/>
</dbReference>
<sequence length="462" mass="52163">MVSKRWRFWLSGLSGQVIMLALSVLVVIQLVGIQIYRIEREETLGLVNSRFALQRVVSAIRLLNQSPANLEDEILRATRSETLRLRIRAQGTTPKLRNEHFEQLIRKVLEYPDPLAIQISAERRLANEQLYPNSKDERGQAKPIRRHPGMAPDVRLQGSIELADGRWLDFTSLRDNEMPGWSAKYIISFVLLAALLAALMIWLLQRATRPLKQLAQQAERLGRGDKAEAINETGPREIRDTLSAFNRMQERLDRFVSDRTRMLAAISHDLRTPLTTLKLRCEFLAEGEDKQKIQQSLAIMEQMLSATLQFAQQDGVAEPLSHLDLPSLLQSLCDDLEDNGHQVSLVSQQPVVYRGRAMALRRALQNLLDNGVKYGNRVTAELKVSDQQITINIRDFGPGIAPEQLEEVFKPFTRLDTARNVEDGSIGLGLAIARTLIHQHGGQLLLSNHPQGGLVAQIFLPR</sequence>
<evidence type="ECO:0000259" key="17">
    <source>
        <dbReference type="PROSITE" id="PS50885"/>
    </source>
</evidence>
<dbReference type="GO" id="GO:0005524">
    <property type="term" value="F:ATP binding"/>
    <property type="evidence" value="ECO:0007669"/>
    <property type="project" value="UniProtKB-KW"/>
</dbReference>
<evidence type="ECO:0000256" key="4">
    <source>
        <dbReference type="ARBA" id="ARBA00022475"/>
    </source>
</evidence>
<evidence type="ECO:0000256" key="14">
    <source>
        <dbReference type="ARBA" id="ARBA00023136"/>
    </source>
</evidence>
<reference evidence="19" key="1">
    <citation type="submission" date="2017-05" db="EMBL/GenBank/DDBJ databases">
        <authorList>
            <person name="Sung H."/>
        </authorList>
    </citation>
    <scope>NUCLEOTIDE SEQUENCE [LARGE SCALE GENOMIC DNA]</scope>
    <source>
        <strain evidence="19">AMac2203</strain>
    </source>
</reference>
<dbReference type="InterPro" id="IPR036890">
    <property type="entry name" value="HATPase_C_sf"/>
</dbReference>
<dbReference type="GO" id="GO:0005886">
    <property type="term" value="C:plasma membrane"/>
    <property type="evidence" value="ECO:0007669"/>
    <property type="project" value="UniProtKB-SubCell"/>
</dbReference>
<dbReference type="InterPro" id="IPR003660">
    <property type="entry name" value="HAMP_dom"/>
</dbReference>
<dbReference type="AlphaFoldDB" id="A0A1Y0CY95"/>
<evidence type="ECO:0000256" key="5">
    <source>
        <dbReference type="ARBA" id="ARBA00022519"/>
    </source>
</evidence>
<keyword evidence="13" id="KW-0902">Two-component regulatory system</keyword>
<keyword evidence="9" id="KW-0547">Nucleotide-binding</keyword>
<dbReference type="RefSeq" id="WP_086964156.1">
    <property type="nucleotide sequence ID" value="NZ_CP021376.1"/>
</dbReference>
<keyword evidence="10 18" id="KW-0418">Kinase</keyword>
<evidence type="ECO:0000313" key="18">
    <source>
        <dbReference type="EMBL" id="ART80290.1"/>
    </source>
</evidence>
<evidence type="ECO:0000256" key="3">
    <source>
        <dbReference type="ARBA" id="ARBA00012438"/>
    </source>
</evidence>
<dbReference type="Gene3D" id="1.10.287.130">
    <property type="match status" value="1"/>
</dbReference>
<dbReference type="PROSITE" id="PS50109">
    <property type="entry name" value="HIS_KIN"/>
    <property type="match status" value="1"/>
</dbReference>
<dbReference type="PANTHER" id="PTHR44936:SF5">
    <property type="entry name" value="SENSOR HISTIDINE KINASE ENVZ"/>
    <property type="match status" value="1"/>
</dbReference>
<accession>A0A1Y0CY95</accession>
<dbReference type="SMART" id="SM00388">
    <property type="entry name" value="HisKA"/>
    <property type="match status" value="1"/>
</dbReference>
<dbReference type="InterPro" id="IPR003594">
    <property type="entry name" value="HATPase_dom"/>
</dbReference>
<dbReference type="InterPro" id="IPR050980">
    <property type="entry name" value="2C_sensor_his_kinase"/>
</dbReference>
<dbReference type="PRINTS" id="PR00344">
    <property type="entry name" value="BCTRLSENSOR"/>
</dbReference>
<evidence type="ECO:0000256" key="8">
    <source>
        <dbReference type="ARBA" id="ARBA00022692"/>
    </source>
</evidence>
<dbReference type="InterPro" id="IPR003661">
    <property type="entry name" value="HisK_dim/P_dom"/>
</dbReference>
<dbReference type="SMART" id="SM00387">
    <property type="entry name" value="HATPase_c"/>
    <property type="match status" value="1"/>
</dbReference>
<dbReference type="InterPro" id="IPR005467">
    <property type="entry name" value="His_kinase_dom"/>
</dbReference>
<feature type="transmembrane region" description="Helical" evidence="15">
    <location>
        <begin position="185"/>
        <end position="204"/>
    </location>
</feature>
<dbReference type="GO" id="GO:0000155">
    <property type="term" value="F:phosphorelay sensor kinase activity"/>
    <property type="evidence" value="ECO:0007669"/>
    <property type="project" value="InterPro"/>
</dbReference>
<evidence type="ECO:0000256" key="2">
    <source>
        <dbReference type="ARBA" id="ARBA00004429"/>
    </source>
</evidence>
<dbReference type="Pfam" id="PF00512">
    <property type="entry name" value="HisKA"/>
    <property type="match status" value="1"/>
</dbReference>
<feature type="transmembrane region" description="Helical" evidence="15">
    <location>
        <begin position="6"/>
        <end position="31"/>
    </location>
</feature>
<organism evidence="18 19">
    <name type="scientific">Oceanisphaera avium</name>
    <dbReference type="NCBI Taxonomy" id="1903694"/>
    <lineage>
        <taxon>Bacteria</taxon>
        <taxon>Pseudomonadati</taxon>
        <taxon>Pseudomonadota</taxon>
        <taxon>Gammaproteobacteria</taxon>
        <taxon>Aeromonadales</taxon>
        <taxon>Aeromonadaceae</taxon>
        <taxon>Oceanisphaera</taxon>
    </lineage>
</organism>
<evidence type="ECO:0000256" key="10">
    <source>
        <dbReference type="ARBA" id="ARBA00022777"/>
    </source>
</evidence>
<dbReference type="SUPFAM" id="SSF47384">
    <property type="entry name" value="Homodimeric domain of signal transducing histidine kinase"/>
    <property type="match status" value="1"/>
</dbReference>
<dbReference type="Gene3D" id="1.10.8.500">
    <property type="entry name" value="HAMP domain in histidine kinase"/>
    <property type="match status" value="1"/>
</dbReference>
<evidence type="ECO:0000256" key="6">
    <source>
        <dbReference type="ARBA" id="ARBA00022553"/>
    </source>
</evidence>
<keyword evidence="8 15" id="KW-0812">Transmembrane</keyword>
<evidence type="ECO:0000256" key="11">
    <source>
        <dbReference type="ARBA" id="ARBA00022840"/>
    </source>
</evidence>